<dbReference type="Pfam" id="PF00300">
    <property type="entry name" value="His_Phos_1"/>
    <property type="match status" value="1"/>
</dbReference>
<dbReference type="AlphaFoldDB" id="A0A640W7N3"/>
<dbReference type="GO" id="GO:0004331">
    <property type="term" value="F:fructose-2,6-bisphosphate 2-phosphatase activity"/>
    <property type="evidence" value="ECO:0007669"/>
    <property type="project" value="TreeGrafter"/>
</dbReference>
<dbReference type="GO" id="GO:0043456">
    <property type="term" value="P:regulation of pentose-phosphate shunt"/>
    <property type="evidence" value="ECO:0007669"/>
    <property type="project" value="TreeGrafter"/>
</dbReference>
<organism evidence="4 5">
    <name type="scientific">Salinicola corii</name>
    <dbReference type="NCBI Taxonomy" id="2606937"/>
    <lineage>
        <taxon>Bacteria</taxon>
        <taxon>Pseudomonadati</taxon>
        <taxon>Pseudomonadota</taxon>
        <taxon>Gammaproteobacteria</taxon>
        <taxon>Oceanospirillales</taxon>
        <taxon>Halomonadaceae</taxon>
        <taxon>Salinicola</taxon>
    </lineage>
</organism>
<evidence type="ECO:0000256" key="3">
    <source>
        <dbReference type="PIRSR" id="PIRSR613078-2"/>
    </source>
</evidence>
<dbReference type="InterPro" id="IPR051695">
    <property type="entry name" value="Phosphoglycerate_Mutase"/>
</dbReference>
<dbReference type="RefSeq" id="WP_149437558.1">
    <property type="nucleotide sequence ID" value="NZ_VTPX01000019.1"/>
</dbReference>
<evidence type="ECO:0000256" key="1">
    <source>
        <dbReference type="ARBA" id="ARBA00022801"/>
    </source>
</evidence>
<feature type="binding site" evidence="3">
    <location>
        <position position="56"/>
    </location>
    <ligand>
        <name>substrate</name>
    </ligand>
</feature>
<feature type="active site" description="Proton donor/acceptor" evidence="2">
    <location>
        <position position="80"/>
    </location>
</feature>
<dbReference type="GO" id="GO:0045820">
    <property type="term" value="P:negative regulation of glycolytic process"/>
    <property type="evidence" value="ECO:0007669"/>
    <property type="project" value="TreeGrafter"/>
</dbReference>
<dbReference type="EMBL" id="VTPX01000019">
    <property type="protein sequence ID" value="KAA0015598.1"/>
    <property type="molecule type" value="Genomic_DNA"/>
</dbReference>
<sequence>MIYLMRHGETSFNVEGRLLGQTNIPLCPIGVENVKQTAKFLRNLKIGVIFSSPYLRAIQTADILASATGTMVRVNKDFRERNLGIMDGQYKNSPEWAALVARLGEKEFIPPEGEPVDACIGRFSRALEFVTKGASGNVLIVSHGGVISLYMRYILRVESEQSFLDNCAFHALDTGAYKKSCVEQLNTSFL</sequence>
<proteinExistence type="predicted"/>
<dbReference type="PROSITE" id="PS00175">
    <property type="entry name" value="PG_MUTASE"/>
    <property type="match status" value="1"/>
</dbReference>
<keyword evidence="5" id="KW-1185">Reference proteome</keyword>
<dbReference type="CDD" id="cd07067">
    <property type="entry name" value="HP_PGM_like"/>
    <property type="match status" value="1"/>
</dbReference>
<reference evidence="4 5" key="1">
    <citation type="submission" date="2019-08" db="EMBL/GenBank/DDBJ databases">
        <title>Bioinformatics analysis of the strain L3 and L5.</title>
        <authorList>
            <person name="Li X."/>
        </authorList>
    </citation>
    <scope>NUCLEOTIDE SEQUENCE [LARGE SCALE GENOMIC DNA]</scope>
    <source>
        <strain evidence="4 5">L3</strain>
    </source>
</reference>
<dbReference type="InterPro" id="IPR001345">
    <property type="entry name" value="PG/BPGM_mutase_AS"/>
</dbReference>
<evidence type="ECO:0000256" key="2">
    <source>
        <dbReference type="PIRSR" id="PIRSR613078-1"/>
    </source>
</evidence>
<protein>
    <submittedName>
        <fullName evidence="4">Histidine phosphatase family protein</fullName>
    </submittedName>
</protein>
<dbReference type="Proteomes" id="UP000466024">
    <property type="component" value="Unassembled WGS sequence"/>
</dbReference>
<dbReference type="Gene3D" id="3.40.50.1240">
    <property type="entry name" value="Phosphoglycerate mutase-like"/>
    <property type="match status" value="1"/>
</dbReference>
<dbReference type="PANTHER" id="PTHR46517">
    <property type="entry name" value="FRUCTOSE-2,6-BISPHOSPHATASE TIGAR"/>
    <property type="match status" value="1"/>
</dbReference>
<dbReference type="InterPro" id="IPR013078">
    <property type="entry name" value="His_Pase_superF_clade-1"/>
</dbReference>
<gene>
    <name evidence="4" type="ORF">F0A16_19955</name>
</gene>
<feature type="binding site" evidence="3">
    <location>
        <position position="91"/>
    </location>
    <ligand>
        <name>substrate</name>
    </ligand>
</feature>
<dbReference type="InterPro" id="IPR029033">
    <property type="entry name" value="His_PPase_superfam"/>
</dbReference>
<feature type="binding site" evidence="3">
    <location>
        <begin position="6"/>
        <end position="13"/>
    </location>
    <ligand>
        <name>substrate</name>
    </ligand>
</feature>
<dbReference type="PANTHER" id="PTHR46517:SF1">
    <property type="entry name" value="FRUCTOSE-2,6-BISPHOSPHATASE TIGAR"/>
    <property type="match status" value="1"/>
</dbReference>
<dbReference type="SUPFAM" id="SSF53254">
    <property type="entry name" value="Phosphoglycerate mutase-like"/>
    <property type="match status" value="1"/>
</dbReference>
<dbReference type="SMART" id="SM00855">
    <property type="entry name" value="PGAM"/>
    <property type="match status" value="1"/>
</dbReference>
<comment type="caution">
    <text evidence="4">The sequence shown here is derived from an EMBL/GenBank/DDBJ whole genome shotgun (WGS) entry which is preliminary data.</text>
</comment>
<feature type="active site" description="Tele-phosphohistidine intermediate" evidence="2">
    <location>
        <position position="7"/>
    </location>
</feature>
<name>A0A640W7N3_9GAMM</name>
<evidence type="ECO:0000313" key="5">
    <source>
        <dbReference type="Proteomes" id="UP000466024"/>
    </source>
</evidence>
<dbReference type="GO" id="GO:0005829">
    <property type="term" value="C:cytosol"/>
    <property type="evidence" value="ECO:0007669"/>
    <property type="project" value="TreeGrafter"/>
</dbReference>
<evidence type="ECO:0000313" key="4">
    <source>
        <dbReference type="EMBL" id="KAA0015598.1"/>
    </source>
</evidence>
<keyword evidence="1" id="KW-0378">Hydrolase</keyword>
<accession>A0A640W7N3</accession>